<dbReference type="AlphaFoldDB" id="A0AAE0LGJ9"/>
<proteinExistence type="predicted"/>
<dbReference type="Proteomes" id="UP001190700">
    <property type="component" value="Unassembled WGS sequence"/>
</dbReference>
<organism evidence="2 3">
    <name type="scientific">Cymbomonas tetramitiformis</name>
    <dbReference type="NCBI Taxonomy" id="36881"/>
    <lineage>
        <taxon>Eukaryota</taxon>
        <taxon>Viridiplantae</taxon>
        <taxon>Chlorophyta</taxon>
        <taxon>Pyramimonadophyceae</taxon>
        <taxon>Pyramimonadales</taxon>
        <taxon>Pyramimonadaceae</taxon>
        <taxon>Cymbomonas</taxon>
    </lineage>
</organism>
<feature type="compositionally biased region" description="Basic residues" evidence="1">
    <location>
        <begin position="337"/>
        <end position="346"/>
    </location>
</feature>
<name>A0AAE0LGJ9_9CHLO</name>
<protein>
    <submittedName>
        <fullName evidence="2">Uncharacterized protein</fullName>
    </submittedName>
</protein>
<feature type="compositionally biased region" description="Basic and acidic residues" evidence="1">
    <location>
        <begin position="49"/>
        <end position="69"/>
    </location>
</feature>
<evidence type="ECO:0000256" key="1">
    <source>
        <dbReference type="SAM" id="MobiDB-lite"/>
    </source>
</evidence>
<accession>A0AAE0LGJ9</accession>
<dbReference type="EMBL" id="LGRX02002568">
    <property type="protein sequence ID" value="KAK3283955.1"/>
    <property type="molecule type" value="Genomic_DNA"/>
</dbReference>
<reference evidence="2 3" key="1">
    <citation type="journal article" date="2015" name="Genome Biol. Evol.">
        <title>Comparative Genomics of a Bacterivorous Green Alga Reveals Evolutionary Causalities and Consequences of Phago-Mixotrophic Mode of Nutrition.</title>
        <authorList>
            <person name="Burns J.A."/>
            <person name="Paasch A."/>
            <person name="Narechania A."/>
            <person name="Kim E."/>
        </authorList>
    </citation>
    <scope>NUCLEOTIDE SEQUENCE [LARGE SCALE GENOMIC DNA]</scope>
    <source>
        <strain evidence="2 3">PLY_AMNH</strain>
    </source>
</reference>
<sequence>MERHAAFVIGESLDDRPSRVPPARTQAPRRAYVASNRATVLRFRTQGKKAKDSDKKTMHAAAEKRTHADAKRRRAVDSSQSKEGYEDGGELASGYLEVNGTEGNHTQAQLQFLARKRTHDERQLMPGHTEDHLRRQQIFRTAFASPSSEGAMHTVHHINGSRAQCVCQSPVKDDQRTYRLRYGFLDAVFAGRDGGSLVDKDFRKSSALERDEEKMEARSRYLRKSRLHNNTAKMVPVEADSMRHQFICTPLGQDVFDCGMCCQRTCSPAHAANPAAQKRIQSRLELTVSQLAALASQNGDDDDANLEEDEEDRRLVQRQRDMVAQTFGAPPPPTAPPRKRTRKRGKANADEQPEEDEEDHGRRHNSDVEETTWGAGGAFSLLPIQPFDRFLTRFGTAGKLDSLDEYLPQDKCDMCRSAVFSGASTLRTAMASCASDLTWRCPPAICSSPFLAKLTLHRPSLRHVKRCLKRNLLGKADSTALDSALAGWFCKAGGLCSEDPYRHVCMPY</sequence>
<feature type="region of interest" description="Disordered" evidence="1">
    <location>
        <begin position="323"/>
        <end position="372"/>
    </location>
</feature>
<feature type="region of interest" description="Disordered" evidence="1">
    <location>
        <begin position="1"/>
        <end position="31"/>
    </location>
</feature>
<gene>
    <name evidence="2" type="ORF">CYMTET_8366</name>
</gene>
<evidence type="ECO:0000313" key="2">
    <source>
        <dbReference type="EMBL" id="KAK3283955.1"/>
    </source>
</evidence>
<feature type="region of interest" description="Disordered" evidence="1">
    <location>
        <begin position="46"/>
        <end position="90"/>
    </location>
</feature>
<keyword evidence="3" id="KW-1185">Reference proteome</keyword>
<evidence type="ECO:0000313" key="3">
    <source>
        <dbReference type="Proteomes" id="UP001190700"/>
    </source>
</evidence>
<comment type="caution">
    <text evidence="2">The sequence shown here is derived from an EMBL/GenBank/DDBJ whole genome shotgun (WGS) entry which is preliminary data.</text>
</comment>